<evidence type="ECO:0000313" key="2">
    <source>
        <dbReference type="Proteomes" id="UP000261340"/>
    </source>
</evidence>
<dbReference type="STRING" id="61819.ENSACIP00000016242"/>
<dbReference type="OMA" id="SNITMAW"/>
<dbReference type="Proteomes" id="UP000261340">
    <property type="component" value="Unplaced"/>
</dbReference>
<sequence>MSVFLFLTPAAQSEFTVSVEQEVYQAEENSNITMAWIFPVDTNKSPDLYVDLQNVKLKSSIYTYNSKRDAKLYLHEIYRDRLHCDPQLAMKGQFKCLLTDLMVSDTGTYQCIVTLNGKSNSKPCDLNKKVKRTKTKLIV</sequence>
<proteinExistence type="predicted"/>
<reference evidence="1" key="1">
    <citation type="submission" date="2025-08" db="UniProtKB">
        <authorList>
            <consortium name="Ensembl"/>
        </authorList>
    </citation>
    <scope>IDENTIFICATION</scope>
</reference>
<organism evidence="1 2">
    <name type="scientific">Amphilophus citrinellus</name>
    <name type="common">Midas cichlid</name>
    <name type="synonym">Cichlasoma citrinellum</name>
    <dbReference type="NCBI Taxonomy" id="61819"/>
    <lineage>
        <taxon>Eukaryota</taxon>
        <taxon>Metazoa</taxon>
        <taxon>Chordata</taxon>
        <taxon>Craniata</taxon>
        <taxon>Vertebrata</taxon>
        <taxon>Euteleostomi</taxon>
        <taxon>Actinopterygii</taxon>
        <taxon>Neopterygii</taxon>
        <taxon>Teleostei</taxon>
        <taxon>Neoteleostei</taxon>
        <taxon>Acanthomorphata</taxon>
        <taxon>Ovalentaria</taxon>
        <taxon>Cichlomorphae</taxon>
        <taxon>Cichliformes</taxon>
        <taxon>Cichlidae</taxon>
        <taxon>New World cichlids</taxon>
        <taxon>Cichlasomatinae</taxon>
        <taxon>Heroini</taxon>
        <taxon>Amphilophus</taxon>
    </lineage>
</organism>
<accession>A0A3Q0S0H8</accession>
<dbReference type="GeneTree" id="ENSGT00770000121701"/>
<dbReference type="AlphaFoldDB" id="A0A3Q0S0H8"/>
<name>A0A3Q0S0H8_AMPCI</name>
<reference evidence="1" key="2">
    <citation type="submission" date="2025-09" db="UniProtKB">
        <authorList>
            <consortium name="Ensembl"/>
        </authorList>
    </citation>
    <scope>IDENTIFICATION</scope>
</reference>
<protein>
    <recommendedName>
        <fullName evidence="3">Immunoglobulin V-set domain-containing protein</fullName>
    </recommendedName>
</protein>
<dbReference type="InterPro" id="IPR036179">
    <property type="entry name" value="Ig-like_dom_sf"/>
</dbReference>
<dbReference type="SUPFAM" id="SSF48726">
    <property type="entry name" value="Immunoglobulin"/>
    <property type="match status" value="1"/>
</dbReference>
<evidence type="ECO:0000313" key="1">
    <source>
        <dbReference type="Ensembl" id="ENSACIP00000016242.1"/>
    </source>
</evidence>
<dbReference type="InterPro" id="IPR013783">
    <property type="entry name" value="Ig-like_fold"/>
</dbReference>
<keyword evidence="2" id="KW-1185">Reference proteome</keyword>
<dbReference type="Gene3D" id="2.60.40.10">
    <property type="entry name" value="Immunoglobulins"/>
    <property type="match status" value="1"/>
</dbReference>
<dbReference type="Ensembl" id="ENSACIT00000016675.1">
    <property type="protein sequence ID" value="ENSACIP00000016242.1"/>
    <property type="gene ID" value="ENSACIG00000012647.1"/>
</dbReference>
<evidence type="ECO:0008006" key="3">
    <source>
        <dbReference type="Google" id="ProtNLM"/>
    </source>
</evidence>